<dbReference type="AlphaFoldDB" id="A0A1M3KYD8"/>
<accession>A0A1M3KYD8</accession>
<evidence type="ECO:0008006" key="3">
    <source>
        <dbReference type="Google" id="ProtNLM"/>
    </source>
</evidence>
<dbReference type="STRING" id="1895771.BGO89_12575"/>
<comment type="caution">
    <text evidence="1">The sequence shown here is derived from an EMBL/GenBank/DDBJ whole genome shotgun (WGS) entry which is preliminary data.</text>
</comment>
<dbReference type="InterPro" id="IPR038765">
    <property type="entry name" value="Papain-like_cys_pep_sf"/>
</dbReference>
<protein>
    <recommendedName>
        <fullName evidence="3">DUF1460 domain-containing protein</fullName>
    </recommendedName>
</protein>
<sequence length="282" mass="31935">MAMQSALRSSRKRNTDKQATTRYIFSQAMRQASTEQWNRKPIGELMGQFAMLFQGTPYVGGTLEGDGPEVCRIDLTGLDCVTFFENVLDMSRIVKKGRYTFPDLQHEVTFTRYRGGQLGDYTSRLHYTAEWIEDNVAKHVVKDMSRELGGVIFPLDVNFMSRNPKYYAPLKNDSILVEKMETIETAINGQVRYYIPKDRIDVIEPQLQTGDIVAITTNKEGLDYAHTGMIHRTADGVAHLLHASSQKKQVVLDVSVSEYVNGVKSHTGISILRPLEPLLNER</sequence>
<dbReference type="Pfam" id="PF07313">
    <property type="entry name" value="AmiA-like"/>
    <property type="match status" value="1"/>
</dbReference>
<dbReference type="SUPFAM" id="SSF54001">
    <property type="entry name" value="Cysteine proteinases"/>
    <property type="match status" value="1"/>
</dbReference>
<dbReference type="Gene3D" id="1.10.3670.10">
    <property type="entry name" value="Putative xylanase like domain"/>
    <property type="match status" value="1"/>
</dbReference>
<dbReference type="Gene3D" id="2.30.260.10">
    <property type="entry name" value="putative xylanase like domain"/>
    <property type="match status" value="1"/>
</dbReference>
<organism evidence="1 2">
    <name type="scientific">Candidatus Kapaibacterium thiocyanatum</name>
    <dbReference type="NCBI Taxonomy" id="1895771"/>
    <lineage>
        <taxon>Bacteria</taxon>
        <taxon>Pseudomonadati</taxon>
        <taxon>Candidatus Kapaibacteriota</taxon>
        <taxon>Candidatus Kapaibacteriia</taxon>
        <taxon>Candidatus Kapaibacteriales</taxon>
        <taxon>Candidatus Kapaibacteriaceae</taxon>
        <taxon>Candidatus Kapaibacterium</taxon>
    </lineage>
</organism>
<gene>
    <name evidence="1" type="ORF">BGO89_12575</name>
</gene>
<evidence type="ECO:0000313" key="2">
    <source>
        <dbReference type="Proteomes" id="UP000184233"/>
    </source>
</evidence>
<name>A0A1M3KYD8_9BACT</name>
<reference evidence="1 2" key="1">
    <citation type="submission" date="2016-09" db="EMBL/GenBank/DDBJ databases">
        <title>Genome-resolved meta-omics ties microbial dynamics to process performance in biotechnology for thiocyanate degradation.</title>
        <authorList>
            <person name="Kantor R.S."/>
            <person name="Huddy R.J."/>
            <person name="Iyer R."/>
            <person name="Thomas B.C."/>
            <person name="Brown C.T."/>
            <person name="Anantharaman K."/>
            <person name="Tringe S."/>
            <person name="Hettich R.L."/>
            <person name="Harrison S.T."/>
            <person name="Banfield J.F."/>
        </authorList>
    </citation>
    <scope>NUCLEOTIDE SEQUENCE [LARGE SCALE GENOMIC DNA]</scope>
    <source>
        <strain evidence="1">59-99</strain>
    </source>
</reference>
<dbReference type="Proteomes" id="UP000184233">
    <property type="component" value="Unassembled WGS sequence"/>
</dbReference>
<dbReference type="InterPro" id="IPR010846">
    <property type="entry name" value="AmiA-like"/>
</dbReference>
<evidence type="ECO:0000313" key="1">
    <source>
        <dbReference type="EMBL" id="OJX57395.1"/>
    </source>
</evidence>
<dbReference type="EMBL" id="MKVH01000024">
    <property type="protein sequence ID" value="OJX57395.1"/>
    <property type="molecule type" value="Genomic_DNA"/>
</dbReference>
<proteinExistence type="predicted"/>